<keyword evidence="3 6" id="KW-0812">Transmembrane</keyword>
<feature type="transmembrane region" description="Helical" evidence="6">
    <location>
        <begin position="338"/>
        <end position="360"/>
    </location>
</feature>
<dbReference type="InterPro" id="IPR053160">
    <property type="entry name" value="MFS_DHA3_Transporter"/>
</dbReference>
<dbReference type="InterPro" id="IPR036259">
    <property type="entry name" value="MFS_trans_sf"/>
</dbReference>
<organism evidence="8 9">
    <name type="scientific">Lentilactobacillus raoultii</name>
    <dbReference type="NCBI Taxonomy" id="1987503"/>
    <lineage>
        <taxon>Bacteria</taxon>
        <taxon>Bacillati</taxon>
        <taxon>Bacillota</taxon>
        <taxon>Bacilli</taxon>
        <taxon>Lactobacillales</taxon>
        <taxon>Lactobacillaceae</taxon>
        <taxon>Lentilactobacillus</taxon>
    </lineage>
</organism>
<keyword evidence="4 6" id="KW-1133">Transmembrane helix</keyword>
<comment type="subcellular location">
    <subcellularLocation>
        <location evidence="1">Cell membrane</location>
        <topology evidence="1">Multi-pass membrane protein</topology>
    </subcellularLocation>
</comment>
<keyword evidence="2" id="KW-0813">Transport</keyword>
<evidence type="ECO:0000256" key="3">
    <source>
        <dbReference type="ARBA" id="ARBA00022692"/>
    </source>
</evidence>
<evidence type="ECO:0000256" key="1">
    <source>
        <dbReference type="ARBA" id="ARBA00004651"/>
    </source>
</evidence>
<evidence type="ECO:0000313" key="9">
    <source>
        <dbReference type="Proteomes" id="UP001597156"/>
    </source>
</evidence>
<feature type="transmembrane region" description="Helical" evidence="6">
    <location>
        <begin position="304"/>
        <end position="326"/>
    </location>
</feature>
<dbReference type="PROSITE" id="PS50850">
    <property type="entry name" value="MFS"/>
    <property type="match status" value="1"/>
</dbReference>
<keyword evidence="5 6" id="KW-0472">Membrane</keyword>
<feature type="transmembrane region" description="Helical" evidence="6">
    <location>
        <begin position="248"/>
        <end position="268"/>
    </location>
</feature>
<dbReference type="Pfam" id="PF07690">
    <property type="entry name" value="MFS_1"/>
    <property type="match status" value="2"/>
</dbReference>
<evidence type="ECO:0000259" key="7">
    <source>
        <dbReference type="PROSITE" id="PS50850"/>
    </source>
</evidence>
<feature type="transmembrane region" description="Helical" evidence="6">
    <location>
        <begin position="162"/>
        <end position="181"/>
    </location>
</feature>
<dbReference type="SUPFAM" id="SSF103473">
    <property type="entry name" value="MFS general substrate transporter"/>
    <property type="match status" value="1"/>
</dbReference>
<dbReference type="Proteomes" id="UP001597156">
    <property type="component" value="Unassembled WGS sequence"/>
</dbReference>
<evidence type="ECO:0000256" key="4">
    <source>
        <dbReference type="ARBA" id="ARBA00022989"/>
    </source>
</evidence>
<name>A0ABW3PPH3_9LACO</name>
<dbReference type="EMBL" id="JBHTLH010000019">
    <property type="protein sequence ID" value="MFD1125311.1"/>
    <property type="molecule type" value="Genomic_DNA"/>
</dbReference>
<evidence type="ECO:0000256" key="5">
    <source>
        <dbReference type="ARBA" id="ARBA00023136"/>
    </source>
</evidence>
<sequence length="394" mass="44157">MKIKYAANIGKGYVYTFFSFFGITSLWVIYLQMQGLSLVEIGLCESIFHIASFGFEVPTGVLADRFSYKAVLIAGRIAAILSAVMMLTSHTFLMFALSFVLNALSYNLQSGTIDALMYDSLIESHQTKTYPRVIGTVNMLFEFGDTSGVVLAGFLVHWHFELTYVIAIIIGVFALISILMMKEPQITSSKKQIQAPMTIKSILTTSYRVFKTNHVLRNLMFFQAAFDGICTSYYFYFQSLLEKAHFSGWMISTLMIISAAVNIMSIKLTPTIQKRFAKRVLIIGLSWGLVGLLLTSWFNWLPVLIGLFLVSQAGSSLVEPIFSSYYNEMIDSNQRATLLSVASVLFSFTMIGLFPFIGWLVDHLNFSGAFGIIGCLLTGSLLAFYTKSYFKYSR</sequence>
<feature type="domain" description="Major facilitator superfamily (MFS) profile" evidence="7">
    <location>
        <begin position="1"/>
        <end position="391"/>
    </location>
</feature>
<feature type="transmembrane region" description="Helical" evidence="6">
    <location>
        <begin position="280"/>
        <end position="298"/>
    </location>
</feature>
<feature type="transmembrane region" description="Helical" evidence="6">
    <location>
        <begin position="12"/>
        <end position="30"/>
    </location>
</feature>
<keyword evidence="9" id="KW-1185">Reference proteome</keyword>
<feature type="transmembrane region" description="Helical" evidence="6">
    <location>
        <begin position="366"/>
        <end position="385"/>
    </location>
</feature>
<evidence type="ECO:0000256" key="6">
    <source>
        <dbReference type="SAM" id="Phobius"/>
    </source>
</evidence>
<dbReference type="InterPro" id="IPR011701">
    <property type="entry name" value="MFS"/>
</dbReference>
<dbReference type="RefSeq" id="WP_121978221.1">
    <property type="nucleotide sequence ID" value="NZ_JBHTLH010000019.1"/>
</dbReference>
<evidence type="ECO:0000313" key="8">
    <source>
        <dbReference type="EMBL" id="MFD1125311.1"/>
    </source>
</evidence>
<feature type="transmembrane region" description="Helical" evidence="6">
    <location>
        <begin position="36"/>
        <end position="57"/>
    </location>
</feature>
<feature type="transmembrane region" description="Helical" evidence="6">
    <location>
        <begin position="215"/>
        <end position="236"/>
    </location>
</feature>
<comment type="caution">
    <text evidence="8">The sequence shown here is derived from an EMBL/GenBank/DDBJ whole genome shotgun (WGS) entry which is preliminary data.</text>
</comment>
<accession>A0ABW3PPH3</accession>
<feature type="transmembrane region" description="Helical" evidence="6">
    <location>
        <begin position="77"/>
        <end position="101"/>
    </location>
</feature>
<dbReference type="Gene3D" id="1.20.1250.20">
    <property type="entry name" value="MFS general substrate transporter like domains"/>
    <property type="match status" value="1"/>
</dbReference>
<dbReference type="InterPro" id="IPR020846">
    <property type="entry name" value="MFS_dom"/>
</dbReference>
<gene>
    <name evidence="8" type="ORF">ACFQ22_08075</name>
</gene>
<protein>
    <submittedName>
        <fullName evidence="8">MFS transporter</fullName>
    </submittedName>
</protein>
<proteinExistence type="predicted"/>
<reference evidence="9" key="1">
    <citation type="journal article" date="2019" name="Int. J. Syst. Evol. Microbiol.">
        <title>The Global Catalogue of Microorganisms (GCM) 10K type strain sequencing project: providing services to taxonomists for standard genome sequencing and annotation.</title>
        <authorList>
            <consortium name="The Broad Institute Genomics Platform"/>
            <consortium name="The Broad Institute Genome Sequencing Center for Infectious Disease"/>
            <person name="Wu L."/>
            <person name="Ma J."/>
        </authorList>
    </citation>
    <scope>NUCLEOTIDE SEQUENCE [LARGE SCALE GENOMIC DNA]</scope>
    <source>
        <strain evidence="9">CCUG 71848</strain>
    </source>
</reference>
<dbReference type="PANTHER" id="PTHR23530">
    <property type="entry name" value="TRANSPORT PROTEIN-RELATED"/>
    <property type="match status" value="1"/>
</dbReference>
<evidence type="ECO:0000256" key="2">
    <source>
        <dbReference type="ARBA" id="ARBA00022448"/>
    </source>
</evidence>
<dbReference type="PANTHER" id="PTHR23530:SF1">
    <property type="entry name" value="PERMEASE, MAJOR FACILITATOR SUPERFAMILY-RELATED"/>
    <property type="match status" value="1"/>
</dbReference>